<dbReference type="Proteomes" id="UP001345963">
    <property type="component" value="Unassembled WGS sequence"/>
</dbReference>
<keyword evidence="3" id="KW-1185">Reference proteome</keyword>
<sequence>MYSPAAVNGEDWLKTFTLPDTPPDSNAPEAESSHPAYGTPVLHRPINCVHHVHKYHRCHVSTPCCGVTYH</sequence>
<name>A0ABU7B936_9TELE</name>
<evidence type="ECO:0000256" key="1">
    <source>
        <dbReference type="SAM" id="MobiDB-lite"/>
    </source>
</evidence>
<protein>
    <submittedName>
        <fullName evidence="2">Uncharacterized protein</fullName>
    </submittedName>
</protein>
<comment type="caution">
    <text evidence="2">The sequence shown here is derived from an EMBL/GenBank/DDBJ whole genome shotgun (WGS) entry which is preliminary data.</text>
</comment>
<evidence type="ECO:0000313" key="3">
    <source>
        <dbReference type="Proteomes" id="UP001345963"/>
    </source>
</evidence>
<accession>A0ABU7B936</accession>
<reference evidence="2 3" key="1">
    <citation type="submission" date="2021-07" db="EMBL/GenBank/DDBJ databases">
        <authorList>
            <person name="Palmer J.M."/>
        </authorList>
    </citation>
    <scope>NUCLEOTIDE SEQUENCE [LARGE SCALE GENOMIC DNA]</scope>
    <source>
        <strain evidence="2 3">AT_MEX2019</strain>
        <tissue evidence="2">Muscle</tissue>
    </source>
</reference>
<organism evidence="2 3">
    <name type="scientific">Ataeniobius toweri</name>
    <dbReference type="NCBI Taxonomy" id="208326"/>
    <lineage>
        <taxon>Eukaryota</taxon>
        <taxon>Metazoa</taxon>
        <taxon>Chordata</taxon>
        <taxon>Craniata</taxon>
        <taxon>Vertebrata</taxon>
        <taxon>Euteleostomi</taxon>
        <taxon>Actinopterygii</taxon>
        <taxon>Neopterygii</taxon>
        <taxon>Teleostei</taxon>
        <taxon>Neoteleostei</taxon>
        <taxon>Acanthomorphata</taxon>
        <taxon>Ovalentaria</taxon>
        <taxon>Atherinomorphae</taxon>
        <taxon>Cyprinodontiformes</taxon>
        <taxon>Goodeidae</taxon>
        <taxon>Ataeniobius</taxon>
    </lineage>
</organism>
<gene>
    <name evidence="2" type="ORF">ATANTOWER_030550</name>
</gene>
<dbReference type="EMBL" id="JAHUTI010047576">
    <property type="protein sequence ID" value="MED6247112.1"/>
    <property type="molecule type" value="Genomic_DNA"/>
</dbReference>
<feature type="region of interest" description="Disordered" evidence="1">
    <location>
        <begin position="13"/>
        <end position="38"/>
    </location>
</feature>
<proteinExistence type="predicted"/>
<evidence type="ECO:0000313" key="2">
    <source>
        <dbReference type="EMBL" id="MED6247112.1"/>
    </source>
</evidence>